<reference evidence="2 3" key="1">
    <citation type="submission" date="2018-08" db="EMBL/GenBank/DDBJ databases">
        <title>The metabolism and importance of syntrophic acetate oxidation coupled to methane or sulfide production in haloalkaline environments.</title>
        <authorList>
            <person name="Timmers P.H.A."/>
            <person name="Vavourakis C.D."/>
            <person name="Sorokin D.Y."/>
            <person name="Sinninghe Damste J.S."/>
            <person name="Muyzer G."/>
            <person name="Stams A.J.M."/>
            <person name="Plugge C.M."/>
        </authorList>
    </citation>
    <scope>NUCLEOTIDE SEQUENCE [LARGE SCALE GENOMIC DNA]</scope>
    <source>
        <strain evidence="2">MSAO_Arc3</strain>
    </source>
</reference>
<dbReference type="AlphaFoldDB" id="A0A424Z474"/>
<dbReference type="InterPro" id="IPR000873">
    <property type="entry name" value="AMP-dep_synth/lig_dom"/>
</dbReference>
<dbReference type="PANTHER" id="PTHR43845">
    <property type="entry name" value="BLR5969 PROTEIN"/>
    <property type="match status" value="1"/>
</dbReference>
<name>A0A424Z474_9EURY</name>
<dbReference type="PANTHER" id="PTHR43845:SF1">
    <property type="entry name" value="BLR5969 PROTEIN"/>
    <property type="match status" value="1"/>
</dbReference>
<organism evidence="2 3">
    <name type="scientific">Methanosalsum natronophilum</name>
    <dbReference type="NCBI Taxonomy" id="768733"/>
    <lineage>
        <taxon>Archaea</taxon>
        <taxon>Methanobacteriati</taxon>
        <taxon>Methanobacteriota</taxon>
        <taxon>Stenosarchaea group</taxon>
        <taxon>Methanomicrobia</taxon>
        <taxon>Methanosarcinales</taxon>
        <taxon>Methanosarcinaceae</taxon>
        <taxon>Methanosalsum</taxon>
    </lineage>
</organism>
<proteinExistence type="predicted"/>
<dbReference type="InterPro" id="IPR042099">
    <property type="entry name" value="ANL_N_sf"/>
</dbReference>
<dbReference type="NCBIfam" id="TIGR03335">
    <property type="entry name" value="F390_ftsA"/>
    <property type="match status" value="1"/>
</dbReference>
<feature type="domain" description="AMP-dependent synthetase/ligase" evidence="1">
    <location>
        <begin position="60"/>
        <end position="282"/>
    </location>
</feature>
<dbReference type="RefSeq" id="WP_259133219.1">
    <property type="nucleotide sequence ID" value="NZ_JANUCS010000001.1"/>
</dbReference>
<accession>A0A424Z474</accession>
<evidence type="ECO:0000259" key="1">
    <source>
        <dbReference type="Pfam" id="PF00501"/>
    </source>
</evidence>
<gene>
    <name evidence="2" type="primary">ftsA</name>
    <name evidence="2" type="ORF">D5R95_01195</name>
</gene>
<comment type="caution">
    <text evidence="2">The sequence shown here is derived from an EMBL/GenBank/DDBJ whole genome shotgun (WGS) entry which is preliminary data.</text>
</comment>
<sequence length="449" mass="51175">MSTYFNPEMETMERSELEALVDERIRYTVQYAAENSPFYKKWFKENNIDPKTIKEHEDLLRLPIINGDMLKQHQPPITDNFEFKSVDWNNVFTIHETSGTTGIPKSFFLTWDDWMRFAQKYSRAFASQGFGQGDRVVICASYGMNVGANTMTLAAKDVGMAIIPTGKCTFPVRIMESYKPTSIVGSVFKLIKLAERMEDNGMNPAESSIQKLIVGGEGFADESRQYVSEIWNCDVYNTYGSTEGTMCGECTEIAGLHVPEDLVHLDVYDPYSGNYVNEGECGRAILTTLLPVGEKCGNLLLNYDTEDTTLIHTKKRCACGRTHMRIENPQREAETFWILGAPFNRVDVERGVFQRENMEYLTGEYEAFIYGGDDEGETVLRVSVECKDKSDTDKELIKENFLNSFLKYKPPLKQAHGDGLLKILFNFTQIGDLELYKVKGRPKRVVDRR</sequence>
<dbReference type="InterPro" id="IPR017720">
    <property type="entry name" value="Coenzyme_F390_Synthase"/>
</dbReference>
<protein>
    <submittedName>
        <fullName evidence="2">Coenzyme F390 synthetase</fullName>
    </submittedName>
</protein>
<evidence type="ECO:0000313" key="3">
    <source>
        <dbReference type="Proteomes" id="UP000284763"/>
    </source>
</evidence>
<dbReference type="Pfam" id="PF00501">
    <property type="entry name" value="AMP-binding"/>
    <property type="match status" value="1"/>
</dbReference>
<dbReference type="EMBL" id="QZAB01000081">
    <property type="protein sequence ID" value="RQD91329.1"/>
    <property type="molecule type" value="Genomic_DNA"/>
</dbReference>
<dbReference type="Proteomes" id="UP000284763">
    <property type="component" value="Unassembled WGS sequence"/>
</dbReference>
<evidence type="ECO:0000313" key="2">
    <source>
        <dbReference type="EMBL" id="RQD91329.1"/>
    </source>
</evidence>
<dbReference type="Gene3D" id="3.40.50.12780">
    <property type="entry name" value="N-terminal domain of ligase-like"/>
    <property type="match status" value="1"/>
</dbReference>
<dbReference type="SUPFAM" id="SSF56801">
    <property type="entry name" value="Acetyl-CoA synthetase-like"/>
    <property type="match status" value="1"/>
</dbReference>